<dbReference type="Gene3D" id="2.160.20.110">
    <property type="match status" value="2"/>
</dbReference>
<reference evidence="6" key="1">
    <citation type="journal article" date="2021" name="PeerJ">
        <title>Extensive microbial diversity within the chicken gut microbiome revealed by metagenomics and culture.</title>
        <authorList>
            <person name="Gilroy R."/>
            <person name="Ravi A."/>
            <person name="Getino M."/>
            <person name="Pursley I."/>
            <person name="Horton D.L."/>
            <person name="Alikhan N.F."/>
            <person name="Baker D."/>
            <person name="Gharbi K."/>
            <person name="Hall N."/>
            <person name="Watson M."/>
            <person name="Adriaenssens E.M."/>
            <person name="Foster-Nyarko E."/>
            <person name="Jarju S."/>
            <person name="Secka A."/>
            <person name="Antonio M."/>
            <person name="Oren A."/>
            <person name="Chaudhuri R.R."/>
            <person name="La Ragione R."/>
            <person name="Hildebrand F."/>
            <person name="Pallen M.J."/>
        </authorList>
    </citation>
    <scope>NUCLEOTIDE SEQUENCE</scope>
    <source>
        <strain evidence="6">ChiBcec21-2208</strain>
    </source>
</reference>
<feature type="compositionally biased region" description="Low complexity" evidence="2">
    <location>
        <begin position="510"/>
        <end position="527"/>
    </location>
</feature>
<feature type="compositionally biased region" description="Polar residues" evidence="2">
    <location>
        <begin position="476"/>
        <end position="485"/>
    </location>
</feature>
<dbReference type="EMBL" id="DYVE01000346">
    <property type="protein sequence ID" value="HJG29692.1"/>
    <property type="molecule type" value="Genomic_DNA"/>
</dbReference>
<feature type="domain" description="GLUG" evidence="5">
    <location>
        <begin position="134"/>
        <end position="155"/>
    </location>
</feature>
<evidence type="ECO:0000259" key="5">
    <source>
        <dbReference type="Pfam" id="PF07581"/>
    </source>
</evidence>
<protein>
    <recommendedName>
        <fullName evidence="5">GLUG domain-containing protein</fullName>
    </recommendedName>
</protein>
<feature type="signal peptide" evidence="4">
    <location>
        <begin position="1"/>
        <end position="28"/>
    </location>
</feature>
<organism evidence="6 7">
    <name type="scientific">Subdoligranulum variabile</name>
    <dbReference type="NCBI Taxonomy" id="214851"/>
    <lineage>
        <taxon>Bacteria</taxon>
        <taxon>Bacillati</taxon>
        <taxon>Bacillota</taxon>
        <taxon>Clostridia</taxon>
        <taxon>Eubacteriales</taxon>
        <taxon>Oscillospiraceae</taxon>
        <taxon>Subdoligranulum</taxon>
    </lineage>
</organism>
<evidence type="ECO:0000256" key="4">
    <source>
        <dbReference type="SAM" id="SignalP"/>
    </source>
</evidence>
<feature type="compositionally biased region" description="Low complexity" evidence="2">
    <location>
        <begin position="430"/>
        <end position="444"/>
    </location>
</feature>
<keyword evidence="4" id="KW-0732">Signal</keyword>
<evidence type="ECO:0000256" key="2">
    <source>
        <dbReference type="SAM" id="MobiDB-lite"/>
    </source>
</evidence>
<sequence>MKYQYDRLLAAVLSLCLLAGLLAPAVRAEETAPETIQIATAEQLEALARDCRLDSWSVGRTVVVTEDIDLTGSDFAGIPTFGGTLEGQGHTIRGLNLTEEGSVQGLFRYLQQDARVQDLHVEGTVQPGGSRAVVGGLAGENAGTVSNCTFSGTVSGTRQIGGIAGTNTVTGIITGCTVNGSVYGDHFVGGMAGQNDGVISQCTNQAAINTTVNENEVNLKDLTVEDLLTTERASDITDIGGIAGGSAGVVRACINRGAVGYDHIGYNVGGIAGSQTGYIEGCVNYGTVHARKEGGGIVGQMEPSNVLQYSQDTLQQLQGELNTLQGLMNQATQDAAASSSEMTAQINDLKNRVDGARNAVDTLLQKVADGIDIGTQNLTLTTLADLTGQGNAGAGADVSGEGQGSASIDTEIGPSATPAPTEPPAESPDPESTPTVTPSVTPEPVVTPTPVPSEPAAATPTPEPPVTSTEEPALSSDVSQPADSGTETERSEEIHGRPPHRAPGLEIDTDLAGQGSGSASLDGAASADGGVSLDGSATLTVPSIELNDQDAITAARNSLSGSLTSIADGVEALNTNTGDHTQALIRDMEAITNQLNKIGNTLLGAAENAGQGTLFEDVSDEDTDGDTEGKVCNCLNAGVVYADLNAGGITGAMARENDLDPEDDTRISGSSSLNVTYKTRVVVRGCTNQGCVQAQKQCAGGIVGSMDLGTVLQCCNTADLLLEDVDYVGGIAGQSKSILRNCASEGRLAGNRCVGGIAGSGYTLTGCRAMVEATGTEKVGAVAGTLLAEDSLSNTLNQLQDNTGTVQDNCFVSDTLGGIDGVSYAGQAEPVSFADFAALAAQEGLPDTFSTITITFTADDQTVAVIPVEYGSAFDMTQVPDIPAKEGFTAAWPEFAHDCVVFDQTVAAVYTPLATVLESAEQREDGRAVLLAEGTFAEGTLTVTALEEGVPSGTAESWQFTLPEETSGTVQLHYLPAQKEADLYLRGEDGSWRKAETTVDGSYLVCTLQPGDDALEEVPRSTFPPALLVLPCAALVLLAVLAVAVRRRRAAKAKS</sequence>
<feature type="coiled-coil region" evidence="1">
    <location>
        <begin position="314"/>
        <end position="366"/>
    </location>
</feature>
<comment type="caution">
    <text evidence="6">The sequence shown here is derived from an EMBL/GenBank/DDBJ whole genome shotgun (WGS) entry which is preliminary data.</text>
</comment>
<dbReference type="Pfam" id="PF07581">
    <property type="entry name" value="Glug"/>
    <property type="match status" value="1"/>
</dbReference>
<gene>
    <name evidence="6" type="ORF">K8V20_13750</name>
</gene>
<feature type="compositionally biased region" description="Basic and acidic residues" evidence="2">
    <location>
        <begin position="487"/>
        <end position="496"/>
    </location>
</feature>
<evidence type="ECO:0000256" key="3">
    <source>
        <dbReference type="SAM" id="Phobius"/>
    </source>
</evidence>
<dbReference type="InterPro" id="IPR011493">
    <property type="entry name" value="GLUG"/>
</dbReference>
<evidence type="ECO:0000313" key="6">
    <source>
        <dbReference type="EMBL" id="HJG29692.1"/>
    </source>
</evidence>
<feature type="chain" id="PRO_5037824607" description="GLUG domain-containing protein" evidence="4">
    <location>
        <begin position="29"/>
        <end position="1055"/>
    </location>
</feature>
<proteinExistence type="predicted"/>
<keyword evidence="3" id="KW-0472">Membrane</keyword>
<feature type="transmembrane region" description="Helical" evidence="3">
    <location>
        <begin position="1026"/>
        <end position="1045"/>
    </location>
</feature>
<evidence type="ECO:0000256" key="1">
    <source>
        <dbReference type="SAM" id="Coils"/>
    </source>
</evidence>
<evidence type="ECO:0000313" key="7">
    <source>
        <dbReference type="Proteomes" id="UP000782880"/>
    </source>
</evidence>
<accession>A0A921IPI0</accession>
<reference evidence="6" key="2">
    <citation type="submission" date="2021-09" db="EMBL/GenBank/DDBJ databases">
        <authorList>
            <person name="Gilroy R."/>
        </authorList>
    </citation>
    <scope>NUCLEOTIDE SEQUENCE</scope>
    <source>
        <strain evidence="6">ChiBcec21-2208</strain>
    </source>
</reference>
<name>A0A921IPI0_9FIRM</name>
<keyword evidence="3" id="KW-0812">Transmembrane</keyword>
<dbReference type="Proteomes" id="UP000782880">
    <property type="component" value="Unassembled WGS sequence"/>
</dbReference>
<feature type="compositionally biased region" description="Low complexity" evidence="2">
    <location>
        <begin position="454"/>
        <end position="473"/>
    </location>
</feature>
<keyword evidence="1" id="KW-0175">Coiled coil</keyword>
<feature type="region of interest" description="Disordered" evidence="2">
    <location>
        <begin position="392"/>
        <end position="527"/>
    </location>
</feature>
<dbReference type="AlphaFoldDB" id="A0A921IPI0"/>
<keyword evidence="3" id="KW-1133">Transmembrane helix</keyword>